<reference evidence="1" key="1">
    <citation type="journal article" date="2015" name="Nature">
        <title>Complex archaea that bridge the gap between prokaryotes and eukaryotes.</title>
        <authorList>
            <person name="Spang A."/>
            <person name="Saw J.H."/>
            <person name="Jorgensen S.L."/>
            <person name="Zaremba-Niedzwiedzka K."/>
            <person name="Martijn J."/>
            <person name="Lind A.E."/>
            <person name="van Eijk R."/>
            <person name="Schleper C."/>
            <person name="Guy L."/>
            <person name="Ettema T.J."/>
        </authorList>
    </citation>
    <scope>NUCLEOTIDE SEQUENCE</scope>
</reference>
<comment type="caution">
    <text evidence="1">The sequence shown here is derived from an EMBL/GenBank/DDBJ whole genome shotgun (WGS) entry which is preliminary data.</text>
</comment>
<protein>
    <submittedName>
        <fullName evidence="1">Uncharacterized protein</fullName>
    </submittedName>
</protein>
<dbReference type="EMBL" id="LAZR01000033">
    <property type="protein sequence ID" value="KKO01992.1"/>
    <property type="molecule type" value="Genomic_DNA"/>
</dbReference>
<evidence type="ECO:0000313" key="1">
    <source>
        <dbReference type="EMBL" id="KKO01992.1"/>
    </source>
</evidence>
<dbReference type="AlphaFoldDB" id="A0A0F9XR98"/>
<proteinExistence type="predicted"/>
<organism evidence="1">
    <name type="scientific">marine sediment metagenome</name>
    <dbReference type="NCBI Taxonomy" id="412755"/>
    <lineage>
        <taxon>unclassified sequences</taxon>
        <taxon>metagenomes</taxon>
        <taxon>ecological metagenomes</taxon>
    </lineage>
</organism>
<name>A0A0F9XR98_9ZZZZ</name>
<accession>A0A0F9XR98</accession>
<gene>
    <name evidence="1" type="ORF">LCGC14_0113470</name>
</gene>
<sequence>MLHIQLVLVVRVYRPLMAGQHVHLDLEMFGITRIEVVEDHVMCASDNPHSRIVRQCGHVFDLIVVLHFPSDAVLIEQVSHALWKSKAFGVAVCAEDPMVSVLIWKIEGSIARGLFAEGMAREADAYPDVYAIRASRGQSIDERREVGDVVVRSSYFNVSVAWTAPSQFSPELRLRF</sequence>